<keyword evidence="6" id="KW-0539">Nucleus</keyword>
<dbReference type="OrthoDB" id="2143914at2759"/>
<dbReference type="Pfam" id="PF00249">
    <property type="entry name" value="Myb_DNA-binding"/>
    <property type="match status" value="2"/>
</dbReference>
<feature type="domain" description="HTH myb-type" evidence="8">
    <location>
        <begin position="1"/>
        <end position="54"/>
    </location>
</feature>
<organism evidence="9 10">
    <name type="scientific">Rhododendron williamsianum</name>
    <dbReference type="NCBI Taxonomy" id="262921"/>
    <lineage>
        <taxon>Eukaryota</taxon>
        <taxon>Viridiplantae</taxon>
        <taxon>Streptophyta</taxon>
        <taxon>Embryophyta</taxon>
        <taxon>Tracheophyta</taxon>
        <taxon>Spermatophyta</taxon>
        <taxon>Magnoliopsida</taxon>
        <taxon>eudicotyledons</taxon>
        <taxon>Gunneridae</taxon>
        <taxon>Pentapetalae</taxon>
        <taxon>asterids</taxon>
        <taxon>Ericales</taxon>
        <taxon>Ericaceae</taxon>
        <taxon>Ericoideae</taxon>
        <taxon>Rhodoreae</taxon>
        <taxon>Rhododendron</taxon>
    </lineage>
</organism>
<dbReference type="GO" id="GO:0000978">
    <property type="term" value="F:RNA polymerase II cis-regulatory region sequence-specific DNA binding"/>
    <property type="evidence" value="ECO:0007669"/>
    <property type="project" value="TreeGrafter"/>
</dbReference>
<comment type="caution">
    <text evidence="9">The sequence shown here is derived from an EMBL/GenBank/DDBJ whole genome shotgun (WGS) entry which is preliminary data.</text>
</comment>
<dbReference type="InterPro" id="IPR001005">
    <property type="entry name" value="SANT/Myb"/>
</dbReference>
<evidence type="ECO:0000256" key="2">
    <source>
        <dbReference type="ARBA" id="ARBA00022737"/>
    </source>
</evidence>
<feature type="domain" description="HTH myb-type" evidence="8">
    <location>
        <begin position="55"/>
        <end position="109"/>
    </location>
</feature>
<dbReference type="AlphaFoldDB" id="A0A6A4M1A1"/>
<keyword evidence="10" id="KW-1185">Reference proteome</keyword>
<dbReference type="Proteomes" id="UP000428333">
    <property type="component" value="Linkage Group LG02"/>
</dbReference>
<evidence type="ECO:0000256" key="5">
    <source>
        <dbReference type="ARBA" id="ARBA00023163"/>
    </source>
</evidence>
<sequence length="206" mass="23087">MNGGDRIRDPWSKAEDETLMRLVDQHGPCNWAAISAGIPGRTGKSCRLRWINQLSPEVEHRPFSPAEDAVILEAHRVYGNRWATIAKQLPGRTDNAVKNHWNSSLRRNAETESSAATFKSDPAVKRRKVRAVEGPETSLTLWPPGESVAAGGEKVVEKGGMMRRGGEMKERSTVGDRRVLMNVMRRMIAEEVRKYVDSILVSDRKN</sequence>
<dbReference type="PROSITE" id="PS51294">
    <property type="entry name" value="HTH_MYB"/>
    <property type="match status" value="2"/>
</dbReference>
<evidence type="ECO:0000256" key="4">
    <source>
        <dbReference type="ARBA" id="ARBA00023125"/>
    </source>
</evidence>
<dbReference type="InterPro" id="IPR050560">
    <property type="entry name" value="MYB_TF"/>
</dbReference>
<evidence type="ECO:0000259" key="8">
    <source>
        <dbReference type="PROSITE" id="PS51294"/>
    </source>
</evidence>
<dbReference type="InterPro" id="IPR017930">
    <property type="entry name" value="Myb_dom"/>
</dbReference>
<dbReference type="GO" id="GO:0005634">
    <property type="term" value="C:nucleus"/>
    <property type="evidence" value="ECO:0007669"/>
    <property type="project" value="UniProtKB-SubCell"/>
</dbReference>
<dbReference type="CDD" id="cd00167">
    <property type="entry name" value="SANT"/>
    <property type="match status" value="2"/>
</dbReference>
<dbReference type="FunFam" id="1.10.10.60:FF:000060">
    <property type="entry name" value="MYB transcription factor"/>
    <property type="match status" value="1"/>
</dbReference>
<dbReference type="SUPFAM" id="SSF46689">
    <property type="entry name" value="Homeodomain-like"/>
    <property type="match status" value="1"/>
</dbReference>
<dbReference type="SMART" id="SM00717">
    <property type="entry name" value="SANT"/>
    <property type="match status" value="2"/>
</dbReference>
<gene>
    <name evidence="9" type="ORF">C3L33_02912</name>
</gene>
<accession>A0A6A4M1A1</accession>
<dbReference type="GO" id="GO:0000981">
    <property type="term" value="F:DNA-binding transcription factor activity, RNA polymerase II-specific"/>
    <property type="evidence" value="ECO:0007669"/>
    <property type="project" value="TreeGrafter"/>
</dbReference>
<evidence type="ECO:0000256" key="6">
    <source>
        <dbReference type="ARBA" id="ARBA00023242"/>
    </source>
</evidence>
<keyword evidence="2" id="KW-0677">Repeat</keyword>
<dbReference type="Gene3D" id="1.10.10.60">
    <property type="entry name" value="Homeodomain-like"/>
    <property type="match status" value="2"/>
</dbReference>
<protein>
    <recommendedName>
        <fullName evidence="11">Transcription factor MYB44</fullName>
    </recommendedName>
</protein>
<dbReference type="PANTHER" id="PTHR45614">
    <property type="entry name" value="MYB PROTEIN-RELATED"/>
    <property type="match status" value="1"/>
</dbReference>
<dbReference type="PROSITE" id="PS50090">
    <property type="entry name" value="MYB_LIKE"/>
    <property type="match status" value="2"/>
</dbReference>
<keyword evidence="4" id="KW-0238">DNA-binding</keyword>
<dbReference type="EMBL" id="QEFC01000298">
    <property type="protein sequence ID" value="KAE9465173.1"/>
    <property type="molecule type" value="Genomic_DNA"/>
</dbReference>
<keyword evidence="3" id="KW-0805">Transcription regulation</keyword>
<evidence type="ECO:0000259" key="7">
    <source>
        <dbReference type="PROSITE" id="PS50090"/>
    </source>
</evidence>
<feature type="domain" description="Myb-like" evidence="7">
    <location>
        <begin position="55"/>
        <end position="105"/>
    </location>
</feature>
<reference evidence="9 10" key="1">
    <citation type="journal article" date="2019" name="Genome Biol. Evol.">
        <title>The Rhododendron genome and chromosomal organization provide insight into shared whole-genome duplications across the heath family (Ericaceae).</title>
        <authorList>
            <person name="Soza V.L."/>
            <person name="Lindsley D."/>
            <person name="Waalkes A."/>
            <person name="Ramage E."/>
            <person name="Patwardhan R.P."/>
            <person name="Burton J.N."/>
            <person name="Adey A."/>
            <person name="Kumar A."/>
            <person name="Qiu R."/>
            <person name="Shendure J."/>
            <person name="Hall B."/>
        </authorList>
    </citation>
    <scope>NUCLEOTIDE SEQUENCE [LARGE SCALE GENOMIC DNA]</scope>
    <source>
        <strain evidence="9">RSF 1966-606</strain>
    </source>
</reference>
<feature type="domain" description="Myb-like" evidence="7">
    <location>
        <begin position="3"/>
        <end position="54"/>
    </location>
</feature>
<evidence type="ECO:0000313" key="10">
    <source>
        <dbReference type="Proteomes" id="UP000428333"/>
    </source>
</evidence>
<evidence type="ECO:0008006" key="11">
    <source>
        <dbReference type="Google" id="ProtNLM"/>
    </source>
</evidence>
<dbReference type="PANTHER" id="PTHR45614:SF82">
    <property type="entry name" value="OS01G0977300 PROTEIN"/>
    <property type="match status" value="1"/>
</dbReference>
<proteinExistence type="predicted"/>
<comment type="subcellular location">
    <subcellularLocation>
        <location evidence="1">Nucleus</location>
    </subcellularLocation>
</comment>
<evidence type="ECO:0000313" key="9">
    <source>
        <dbReference type="EMBL" id="KAE9465173.1"/>
    </source>
</evidence>
<dbReference type="InterPro" id="IPR009057">
    <property type="entry name" value="Homeodomain-like_sf"/>
</dbReference>
<evidence type="ECO:0000256" key="1">
    <source>
        <dbReference type="ARBA" id="ARBA00004123"/>
    </source>
</evidence>
<name>A0A6A4M1A1_9ERIC</name>
<evidence type="ECO:0000256" key="3">
    <source>
        <dbReference type="ARBA" id="ARBA00023015"/>
    </source>
</evidence>
<keyword evidence="5" id="KW-0804">Transcription</keyword>
<feature type="non-terminal residue" evidence="9">
    <location>
        <position position="1"/>
    </location>
</feature>